<dbReference type="InterPro" id="IPR000182">
    <property type="entry name" value="GNAT_dom"/>
</dbReference>
<dbReference type="GO" id="GO:0016747">
    <property type="term" value="F:acyltransferase activity, transferring groups other than amino-acyl groups"/>
    <property type="evidence" value="ECO:0007669"/>
    <property type="project" value="InterPro"/>
</dbReference>
<dbReference type="Gene3D" id="3.40.50.12640">
    <property type="entry name" value="Phosphopantoate/pantothenate synthetase"/>
    <property type="match status" value="1"/>
</dbReference>
<feature type="domain" description="N-acetyltransferase" evidence="5">
    <location>
        <begin position="255"/>
        <end position="407"/>
    </location>
</feature>
<protein>
    <submittedName>
        <fullName evidence="6">Phosphopantothenate/pantothenate synthetase</fullName>
    </submittedName>
</protein>
<dbReference type="InterPro" id="IPR038138">
    <property type="entry name" value="PPS/PS_sf"/>
</dbReference>
<sequence length="408" mass="45676">MSDVPANHPRALSLELREKIEYYRQLGIVANAGPIAHGRGEAFDYLLGETTPTPVLEDIYTAAALLLEAKYPVISVNGNTAVLAPKSLVSLSRKIPAKLEVNVFYGRTGEREKKIADYLISQGAPEVIGINAEAKVPNLHSARMRVDKNGMALADIVLVSLEDGDRTKALIDWGKKVISIDLNPLSRTAVDATLNICDNVIRALPLLEKAVQDLRTNQQRIKELTAKVNNDYSTARVLRFLNYRLRNLATIKNEFSILEATEKHINFINSLTKSVIEEGYFYPQSDEFNTADYMRSKLNSESTYVNVLLARNNPCGFIDGDVRDDHKFYLNHLAIDKRYRGFGGGKILLEKVEKLAVIKDCQKIVVKIFTNCYAAQALFLKSGYTIEGFIDCIKEKHNLIVMVKKVIL</sequence>
<keyword evidence="2" id="KW-0547">Nucleotide-binding</keyword>
<evidence type="ECO:0000256" key="2">
    <source>
        <dbReference type="ARBA" id="ARBA00022741"/>
    </source>
</evidence>
<dbReference type="CDD" id="cd04301">
    <property type="entry name" value="NAT_SF"/>
    <property type="match status" value="1"/>
</dbReference>
<reference evidence="6" key="1">
    <citation type="submission" date="2019-11" db="EMBL/GenBank/DDBJ databases">
        <title>Genomic insights into an expanded diversity of filamentous marine cyanobacteria reveals the extraordinary biosynthetic potential of Moorea and Okeania.</title>
        <authorList>
            <person name="Ferreira Leao T."/>
            <person name="Wang M."/>
            <person name="Moss N."/>
            <person name="Da Silva R."/>
            <person name="Sanders J."/>
            <person name="Nurk S."/>
            <person name="Gurevich A."/>
            <person name="Humphrey G."/>
            <person name="Reher R."/>
            <person name="Zhu Q."/>
            <person name="Belda-Ferre P."/>
            <person name="Glukhov E."/>
            <person name="Rex R."/>
            <person name="Dorrestein P.C."/>
            <person name="Knight R."/>
            <person name="Pevzner P."/>
            <person name="Gerwick W.H."/>
            <person name="Gerwick L."/>
        </authorList>
    </citation>
    <scope>NUCLEOTIDE SEQUENCE</scope>
    <source>
        <strain evidence="6">SIO1C4</strain>
    </source>
</reference>
<organism evidence="6">
    <name type="scientific">Symploca sp. SIO1C4</name>
    <dbReference type="NCBI Taxonomy" id="2607765"/>
    <lineage>
        <taxon>Bacteria</taxon>
        <taxon>Bacillati</taxon>
        <taxon>Cyanobacteriota</taxon>
        <taxon>Cyanophyceae</taxon>
        <taxon>Coleofasciculales</taxon>
        <taxon>Coleofasciculaceae</taxon>
        <taxon>Symploca</taxon>
    </lineage>
</organism>
<dbReference type="GO" id="GO:0005524">
    <property type="term" value="F:ATP binding"/>
    <property type="evidence" value="ECO:0007669"/>
    <property type="project" value="UniProtKB-KW"/>
</dbReference>
<dbReference type="AlphaFoldDB" id="A0A6B3N0Z6"/>
<evidence type="ECO:0000256" key="4">
    <source>
        <dbReference type="ARBA" id="ARBA00022993"/>
    </source>
</evidence>
<name>A0A6B3N0Z6_9CYAN</name>
<dbReference type="Gene3D" id="3.40.630.30">
    <property type="match status" value="1"/>
</dbReference>
<dbReference type="NCBIfam" id="NF010324">
    <property type="entry name" value="PRK13761.1"/>
    <property type="match status" value="1"/>
</dbReference>
<dbReference type="Pfam" id="PF02006">
    <property type="entry name" value="PPS_PS"/>
    <property type="match status" value="1"/>
</dbReference>
<dbReference type="GO" id="GO:0015937">
    <property type="term" value="P:coenzyme A biosynthetic process"/>
    <property type="evidence" value="ECO:0007669"/>
    <property type="project" value="UniProtKB-KW"/>
</dbReference>
<dbReference type="EMBL" id="JAAHFQ010000093">
    <property type="protein sequence ID" value="NER27346.1"/>
    <property type="molecule type" value="Genomic_DNA"/>
</dbReference>
<dbReference type="InterPro" id="IPR016181">
    <property type="entry name" value="Acyl_CoA_acyltransferase"/>
</dbReference>
<dbReference type="PROSITE" id="PS51186">
    <property type="entry name" value="GNAT"/>
    <property type="match status" value="1"/>
</dbReference>
<evidence type="ECO:0000256" key="1">
    <source>
        <dbReference type="ARBA" id="ARBA00022598"/>
    </source>
</evidence>
<keyword evidence="4" id="KW-0173">Coenzyme A biosynthesis</keyword>
<dbReference type="InterPro" id="IPR002855">
    <property type="entry name" value="PPS/PS"/>
</dbReference>
<dbReference type="Pfam" id="PF00583">
    <property type="entry name" value="Acetyltransf_1"/>
    <property type="match status" value="1"/>
</dbReference>
<keyword evidence="1" id="KW-0436">Ligase</keyword>
<comment type="caution">
    <text evidence="6">The sequence shown here is derived from an EMBL/GenBank/DDBJ whole genome shotgun (WGS) entry which is preliminary data.</text>
</comment>
<dbReference type="PANTHER" id="PTHR40695">
    <property type="entry name" value="4-PHOSPHOPANTOATE--BETA-ALANINE LIGASE"/>
    <property type="match status" value="1"/>
</dbReference>
<accession>A0A6B3N0Z6</accession>
<proteinExistence type="predicted"/>
<dbReference type="GO" id="GO:0016874">
    <property type="term" value="F:ligase activity"/>
    <property type="evidence" value="ECO:0007669"/>
    <property type="project" value="UniProtKB-KW"/>
</dbReference>
<dbReference type="SUPFAM" id="SSF55729">
    <property type="entry name" value="Acyl-CoA N-acyltransferases (Nat)"/>
    <property type="match status" value="1"/>
</dbReference>
<evidence type="ECO:0000313" key="6">
    <source>
        <dbReference type="EMBL" id="NER27346.1"/>
    </source>
</evidence>
<dbReference type="PANTHER" id="PTHR40695:SF1">
    <property type="entry name" value="4-PHOSPHOPANTOATE--BETA-ALANINE LIGASE"/>
    <property type="match status" value="1"/>
</dbReference>
<keyword evidence="3" id="KW-0067">ATP-binding</keyword>
<evidence type="ECO:0000256" key="3">
    <source>
        <dbReference type="ARBA" id="ARBA00022840"/>
    </source>
</evidence>
<evidence type="ECO:0000259" key="5">
    <source>
        <dbReference type="PROSITE" id="PS51186"/>
    </source>
</evidence>
<gene>
    <name evidence="6" type="ORF">F6J89_06840</name>
</gene>